<dbReference type="AlphaFoldDB" id="A0AAU7QCB9"/>
<sequence length="72" mass="8718">MEGDATIVSLEERVRAETREVEAETPVTETEAEKLQKLQNLEECRMLLFKQITRDMVMQKNEFWDEWKKEWL</sequence>
<protein>
    <submittedName>
        <fullName evidence="1">Uncharacterized protein</fullName>
    </submittedName>
</protein>
<proteinExistence type="predicted"/>
<accession>A0AAU7QCB9</accession>
<organism evidence="1">
    <name type="scientific">Acerihabitans sp. KWT182</name>
    <dbReference type="NCBI Taxonomy" id="3157919"/>
    <lineage>
        <taxon>Bacteria</taxon>
        <taxon>Pseudomonadati</taxon>
        <taxon>Pseudomonadota</taxon>
        <taxon>Gammaproteobacteria</taxon>
        <taxon>Enterobacterales</taxon>
        <taxon>Pectobacteriaceae</taxon>
        <taxon>Acerihabitans</taxon>
    </lineage>
</organism>
<gene>
    <name evidence="1" type="ORF">ABK905_03280</name>
</gene>
<dbReference type="EMBL" id="CP157947">
    <property type="protein sequence ID" value="XBS70302.1"/>
    <property type="molecule type" value="Genomic_DNA"/>
</dbReference>
<reference evidence="1" key="1">
    <citation type="submission" date="2024-06" db="EMBL/GenBank/DDBJ databases">
        <authorList>
            <person name="Coelho C."/>
            <person name="Bento M."/>
            <person name="Garcia E."/>
            <person name="Camelo A."/>
            <person name="Brandao I."/>
            <person name="Espirito Santo C."/>
            <person name="Trovao J."/>
            <person name="Verissimo A."/>
            <person name="Costa J."/>
            <person name="Tiago I."/>
        </authorList>
    </citation>
    <scope>NUCLEOTIDE SEQUENCE</scope>
    <source>
        <strain evidence="1">KWT182</strain>
    </source>
</reference>
<evidence type="ECO:0000313" key="1">
    <source>
        <dbReference type="EMBL" id="XBS70302.1"/>
    </source>
</evidence>
<name>A0AAU7QCB9_9GAMM</name>